<reference evidence="2" key="1">
    <citation type="submission" date="2019-01" db="EMBL/GenBank/DDBJ databases">
        <title>Draft genome sequences of three monokaryotic isolates of the white-rot basidiomycete fungus Dichomitus squalens.</title>
        <authorList>
            <consortium name="DOE Joint Genome Institute"/>
            <person name="Lopez S.C."/>
            <person name="Andreopoulos B."/>
            <person name="Pangilinan J."/>
            <person name="Lipzen A."/>
            <person name="Riley R."/>
            <person name="Ahrendt S."/>
            <person name="Ng V."/>
            <person name="Barry K."/>
            <person name="Daum C."/>
            <person name="Grigoriev I.V."/>
            <person name="Hilden K.S."/>
            <person name="Makela M.R."/>
            <person name="de Vries R.P."/>
        </authorList>
    </citation>
    <scope>NUCLEOTIDE SEQUENCE [LARGE SCALE GENOMIC DNA]</scope>
    <source>
        <strain evidence="2">OM18370.1</strain>
    </source>
</reference>
<dbReference type="Proteomes" id="UP000292957">
    <property type="component" value="Unassembled WGS sequence"/>
</dbReference>
<protein>
    <recommendedName>
        <fullName evidence="3">F-box domain-containing protein</fullName>
    </recommendedName>
</protein>
<evidence type="ECO:0008006" key="3">
    <source>
        <dbReference type="Google" id="ProtNLM"/>
    </source>
</evidence>
<feature type="region of interest" description="Disordered" evidence="1">
    <location>
        <begin position="396"/>
        <end position="436"/>
    </location>
</feature>
<evidence type="ECO:0000256" key="1">
    <source>
        <dbReference type="SAM" id="MobiDB-lite"/>
    </source>
</evidence>
<feature type="compositionally biased region" description="Polar residues" evidence="1">
    <location>
        <begin position="286"/>
        <end position="304"/>
    </location>
</feature>
<dbReference type="AlphaFoldDB" id="A0A4Q9MYR3"/>
<feature type="region of interest" description="Disordered" evidence="1">
    <location>
        <begin position="286"/>
        <end position="309"/>
    </location>
</feature>
<dbReference type="SUPFAM" id="SSF81383">
    <property type="entry name" value="F-box domain"/>
    <property type="match status" value="1"/>
</dbReference>
<accession>A0A4Q9MYR3</accession>
<name>A0A4Q9MYR3_9APHY</name>
<dbReference type="InterPro" id="IPR036047">
    <property type="entry name" value="F-box-like_dom_sf"/>
</dbReference>
<feature type="compositionally biased region" description="Basic and acidic residues" evidence="1">
    <location>
        <begin position="409"/>
        <end position="424"/>
    </location>
</feature>
<dbReference type="OrthoDB" id="3249754at2759"/>
<dbReference type="EMBL" id="ML143394">
    <property type="protein sequence ID" value="TBU32667.1"/>
    <property type="molecule type" value="Genomic_DNA"/>
</dbReference>
<gene>
    <name evidence="2" type="ORF">BD311DRAFT_548540</name>
</gene>
<proteinExistence type="predicted"/>
<evidence type="ECO:0000313" key="2">
    <source>
        <dbReference type="EMBL" id="TBU32667.1"/>
    </source>
</evidence>
<sequence>MSCSLCRLPFTPSARSVRPRWPPEGMLSDKQLQYMKHAVGMGQYLVGLVVNLVHLDDNMFTINNSPVLVTIIWETGGKTFVALHTHCAMFLRHNLGLTSNTQEALIECSLLDIIVGPTQSGAHAGRLNNVDYEGVLGQGSQRVDIESLWSIGPTAGNQDFAWHEWKRRGLEWTAVRPDVFPRFRPTVLPARLSNLGERPATTADRITTLPLDVLHILLPYLSDEAYVKLMATCRTLRYHALTTFQPLARARVLRLRWAVPLESEYASYVRTKHPALADLYRQLTSAPETATHPPSRSAPSSPTDSDGAGLDARFNSLSLRAAAAAQSHGNGNGNTDTRHRDPLAHLEMAHAAHSPVDADWLHYLSQVHRTSSMRARRWVWALAGEVARVYWKKKSEGPYADPEQTPDSDGVKGRGGDEKDEKEGTGGGKGKWPGKSEAWRVYAQSVEQQYEMRRVVQGGNMGNASQTRFTW</sequence>
<organism evidence="2">
    <name type="scientific">Dichomitus squalens</name>
    <dbReference type="NCBI Taxonomy" id="114155"/>
    <lineage>
        <taxon>Eukaryota</taxon>
        <taxon>Fungi</taxon>
        <taxon>Dikarya</taxon>
        <taxon>Basidiomycota</taxon>
        <taxon>Agaricomycotina</taxon>
        <taxon>Agaricomycetes</taxon>
        <taxon>Polyporales</taxon>
        <taxon>Polyporaceae</taxon>
        <taxon>Dichomitus</taxon>
    </lineage>
</organism>